<dbReference type="AlphaFoldDB" id="A0A2T0WXT2"/>
<evidence type="ECO:0000259" key="1">
    <source>
        <dbReference type="SMART" id="SM00421"/>
    </source>
</evidence>
<evidence type="ECO:0000313" key="3">
    <source>
        <dbReference type="Proteomes" id="UP000238392"/>
    </source>
</evidence>
<gene>
    <name evidence="2" type="ORF">CLV74_10382</name>
</gene>
<organism evidence="2 3">
    <name type="scientific">Donghicola tyrosinivorans</name>
    <dbReference type="NCBI Taxonomy" id="1652492"/>
    <lineage>
        <taxon>Bacteria</taxon>
        <taxon>Pseudomonadati</taxon>
        <taxon>Pseudomonadota</taxon>
        <taxon>Alphaproteobacteria</taxon>
        <taxon>Rhodobacterales</taxon>
        <taxon>Roseobacteraceae</taxon>
        <taxon>Donghicola</taxon>
    </lineage>
</organism>
<feature type="domain" description="HTH luxR-type" evidence="1">
    <location>
        <begin position="273"/>
        <end position="330"/>
    </location>
</feature>
<dbReference type="EMBL" id="PVTQ01000003">
    <property type="protein sequence ID" value="PRY91498.1"/>
    <property type="molecule type" value="Genomic_DNA"/>
</dbReference>
<dbReference type="Gene3D" id="1.10.10.10">
    <property type="entry name" value="Winged helix-like DNA-binding domain superfamily/Winged helix DNA-binding domain"/>
    <property type="match status" value="1"/>
</dbReference>
<dbReference type="SMART" id="SM00421">
    <property type="entry name" value="HTH_LUXR"/>
    <property type="match status" value="1"/>
</dbReference>
<comment type="caution">
    <text evidence="2">The sequence shown here is derived from an EMBL/GenBank/DDBJ whole genome shotgun (WGS) entry which is preliminary data.</text>
</comment>
<evidence type="ECO:0000313" key="2">
    <source>
        <dbReference type="EMBL" id="PRY91498.1"/>
    </source>
</evidence>
<keyword evidence="3" id="KW-1185">Reference proteome</keyword>
<dbReference type="InterPro" id="IPR036388">
    <property type="entry name" value="WH-like_DNA-bd_sf"/>
</dbReference>
<protein>
    <recommendedName>
        <fullName evidence="1">HTH luxR-type domain-containing protein</fullName>
    </recommendedName>
</protein>
<dbReference type="InterPro" id="IPR000792">
    <property type="entry name" value="Tscrpt_reg_LuxR_C"/>
</dbReference>
<proteinExistence type="predicted"/>
<sequence>MITPAKARRTGLIHYTNYFQRSLSALTTYALAKIEMQGNPILLTTIEASEGASAVPPSVPSADGPVQVSSVRLLSQADAEFSWLPDCATKWTCFAIDLDNGVTDYVALREEGLPLMGAADTVLRAIWPMVRDESMKELRTSHEAAINNALLWTVSTRTESGVMIVDGEGALLHCNAAARESMSASDFLRDVDGRLRCSDASAGRVLAKAIKECSSGDLRKDQELILFLRTSKDGSRFPVALFRHPDETDHNPLVVIMLPRRPDPKRTELLARKMGLSPTEARVAGLMQLGLPYREAATKAGVKEETFRTYSKRVLSKLDLGCRAEMAQVLTWQSMLGRAS</sequence>
<reference evidence="2 3" key="1">
    <citation type="submission" date="2018-03" db="EMBL/GenBank/DDBJ databases">
        <title>Genomic Encyclopedia of Archaeal and Bacterial Type Strains, Phase II (KMG-II): from individual species to whole genera.</title>
        <authorList>
            <person name="Goeker M."/>
        </authorList>
    </citation>
    <scope>NUCLEOTIDE SEQUENCE [LARGE SCALE GENOMIC DNA]</scope>
    <source>
        <strain evidence="2 3">DSM 100212</strain>
    </source>
</reference>
<accession>A0A2T0WXT2</accession>
<dbReference type="SUPFAM" id="SSF46894">
    <property type="entry name" value="C-terminal effector domain of the bipartite response regulators"/>
    <property type="match status" value="1"/>
</dbReference>
<name>A0A2T0WXT2_9RHOB</name>
<dbReference type="InterPro" id="IPR016032">
    <property type="entry name" value="Sig_transdc_resp-reg_C-effctor"/>
</dbReference>
<dbReference type="Proteomes" id="UP000238392">
    <property type="component" value="Unassembled WGS sequence"/>
</dbReference>
<dbReference type="GO" id="GO:0003677">
    <property type="term" value="F:DNA binding"/>
    <property type="evidence" value="ECO:0007669"/>
    <property type="project" value="InterPro"/>
</dbReference>
<dbReference type="GO" id="GO:0006355">
    <property type="term" value="P:regulation of DNA-templated transcription"/>
    <property type="evidence" value="ECO:0007669"/>
    <property type="project" value="InterPro"/>
</dbReference>